<dbReference type="InterPro" id="IPR014908">
    <property type="entry name" value="Nucleoporin_Nup133/Nup155_N"/>
</dbReference>
<evidence type="ECO:0000256" key="3">
    <source>
        <dbReference type="ARBA" id="ARBA00022448"/>
    </source>
</evidence>
<dbReference type="Gene3D" id="1.25.40.440">
    <property type="entry name" value="Nucleoporin, helical domain, central subdomain"/>
    <property type="match status" value="1"/>
</dbReference>
<comment type="caution">
    <text evidence="7">The sequence shown here is derived from an EMBL/GenBank/DDBJ whole genome shotgun (WGS) entry which is preliminary data.</text>
</comment>
<keyword evidence="3" id="KW-0813">Transport</keyword>
<evidence type="ECO:0000313" key="7">
    <source>
        <dbReference type="EMBL" id="CAG8463794.1"/>
    </source>
</evidence>
<dbReference type="InterPro" id="IPR007187">
    <property type="entry name" value="Nucleoporin_Nup133/Nup155_C"/>
</dbReference>
<dbReference type="AlphaFoldDB" id="A0A9N8VXK7"/>
<feature type="domain" description="Nucleoporin Nup133/Nup155-like C-terminal" evidence="5">
    <location>
        <begin position="562"/>
        <end position="1030"/>
    </location>
</feature>
<dbReference type="PANTHER" id="PTHR10350">
    <property type="entry name" value="NUCLEAR PORE COMPLEX PROTEIN NUP155"/>
    <property type="match status" value="1"/>
</dbReference>
<dbReference type="EMBL" id="CAJVPK010000162">
    <property type="protein sequence ID" value="CAG8463794.1"/>
    <property type="molecule type" value="Genomic_DNA"/>
</dbReference>
<evidence type="ECO:0000256" key="1">
    <source>
        <dbReference type="ARBA" id="ARBA00004123"/>
    </source>
</evidence>
<sequence length="1069" mass="122758">MATDTISSKVSVDSRFLNLLFRQSADRNQDRYKEVIPETLPFKQIKETPLPTRLREILESSNRNIHVNLGCLPYINSVYFIVNDNLFIWDYEKGNVDSAIAHIDVHPLQDQYIKRVGLINSTPQGVVFHDMSSERYRTDYSKKDIGPIIGTEEGRIFLIDAGELCELLYEDEGWFSKACRLQDISASSFNQYFRWANPYSSGFKSIAIDDTRRMLYACSSTHIEAYYVPKGGASPRAIGKYSISDDKSILKGEFVSLHSILNTDSPYFWLIATTSTGQRGYFTCYIGNRGYNWWLSTESAATLKTKEPIGLYLLEVHDPPQTSLSQGFQPNKSEFYKFRYFHGIFFALRRVGSSYMLTTTIPNHGSMFRRFIQNQEPLFSEHSHTYNIPNIFDIQEIYQNLYDPKKSDEYSNELINQFNSPPRKFILYTLNEQISTMALLLAEPESHAFIQNFGVSYNALFEGFAFCLARILRPVWRQKILKLNPDNTNPDRRDSSVPEQILRDTTMRLAKLRGFCDRHPMYKSSPHIIGDTTTTPSVTLSSLYDLLVNLSDAIEFILLMIEYNLSETIASRNLERRCPTFCNAAETKMYQGYEALQKAKKNDDEHTTREALRNSLKLFCECIDILTYGTLNNLCQEYNNFGFYEGSIELLLKAAQSFDLAPEKRNSILDLVIDTLRDAGVFVDGVQRNTQSYNPVLQKALNLGTSLNDKTFLFAVYDEFLKADSIPQLFNPPAPYLEDYLDSSSDLMTPISRKKMDLYCDFCITHNQFLKAAIVKEHIAKNSGNDVGLQDRLHYLSHAVGQAESAKEISETTEVIETLNRIRKELKIAKIQYEIFVAIDIMPNAKYNAIMASTGKPDKSHVLTLLNQQLFDGETLLREFAIPFELVESELSIVHAIEVNPRRNDIDNIWTKIIRKATDTGSIQPIADIILESAQKFYPHDLRVFPLQTIVRLVATYLIDNRINEPYFITRILRQANVAYGDLFNTYHQLYSNRAEPFNNSQPGGGMELLLSELAYVLNQWIKSADERIHGYISEYLTTVSHFAFRQDLAHEFLEIQRKLEAFSANMFE</sequence>
<evidence type="ECO:0000259" key="6">
    <source>
        <dbReference type="Pfam" id="PF08801"/>
    </source>
</evidence>
<gene>
    <name evidence="7" type="ORF">DEBURN_LOCUS2816</name>
</gene>
<dbReference type="GO" id="GO:0044611">
    <property type="term" value="C:nuclear pore inner ring"/>
    <property type="evidence" value="ECO:0007669"/>
    <property type="project" value="TreeGrafter"/>
</dbReference>
<comment type="similarity">
    <text evidence="2">Belongs to the non-repetitive/WGA-negative nucleoporin family.</text>
</comment>
<dbReference type="Gene3D" id="1.20.120.1880">
    <property type="entry name" value="Nucleoporin, helical C-terminal domain"/>
    <property type="match status" value="1"/>
</dbReference>
<evidence type="ECO:0000256" key="4">
    <source>
        <dbReference type="ARBA" id="ARBA00023242"/>
    </source>
</evidence>
<dbReference type="Proteomes" id="UP000789706">
    <property type="component" value="Unassembled WGS sequence"/>
</dbReference>
<dbReference type="GO" id="GO:0017056">
    <property type="term" value="F:structural constituent of nuclear pore"/>
    <property type="evidence" value="ECO:0007669"/>
    <property type="project" value="InterPro"/>
</dbReference>
<dbReference type="InterPro" id="IPR004870">
    <property type="entry name" value="Nucleoporin_Nup155"/>
</dbReference>
<dbReference type="PANTHER" id="PTHR10350:SF6">
    <property type="entry name" value="NUCLEAR PORE COMPLEX PROTEIN NUP155"/>
    <property type="match status" value="1"/>
</dbReference>
<evidence type="ECO:0000259" key="5">
    <source>
        <dbReference type="Pfam" id="PF03177"/>
    </source>
</evidence>
<dbReference type="InterPro" id="IPR042538">
    <property type="entry name" value="Nucleoporin_Nup155_C_3"/>
</dbReference>
<feature type="domain" description="Nucleoporin Nup133/Nup155-like N-terminal" evidence="6">
    <location>
        <begin position="43"/>
        <end position="429"/>
    </location>
</feature>
<evidence type="ECO:0000256" key="2">
    <source>
        <dbReference type="ARBA" id="ARBA00007373"/>
    </source>
</evidence>
<keyword evidence="8" id="KW-1185">Reference proteome</keyword>
<dbReference type="Gene3D" id="1.20.58.1780">
    <property type="match status" value="1"/>
</dbReference>
<dbReference type="GO" id="GO:0036228">
    <property type="term" value="P:protein localization to nuclear inner membrane"/>
    <property type="evidence" value="ECO:0007669"/>
    <property type="project" value="TreeGrafter"/>
</dbReference>
<dbReference type="GO" id="GO:0006405">
    <property type="term" value="P:RNA export from nucleus"/>
    <property type="evidence" value="ECO:0007669"/>
    <property type="project" value="TreeGrafter"/>
</dbReference>
<reference evidence="7" key="1">
    <citation type="submission" date="2021-06" db="EMBL/GenBank/DDBJ databases">
        <authorList>
            <person name="Kallberg Y."/>
            <person name="Tangrot J."/>
            <person name="Rosling A."/>
        </authorList>
    </citation>
    <scope>NUCLEOTIDE SEQUENCE</scope>
    <source>
        <strain evidence="7">AZ414A</strain>
    </source>
</reference>
<dbReference type="Pfam" id="PF08801">
    <property type="entry name" value="Nucleoporin_N"/>
    <property type="match status" value="1"/>
</dbReference>
<dbReference type="InterPro" id="IPR042537">
    <property type="entry name" value="Nucleoporin_Nup155_C_2"/>
</dbReference>
<name>A0A9N8VXK7_9GLOM</name>
<dbReference type="Gene3D" id="1.25.40.450">
    <property type="entry name" value="Nucleoporin, helical domain, N-terminal subdomain"/>
    <property type="match status" value="1"/>
</dbReference>
<dbReference type="InterPro" id="IPR042533">
    <property type="entry name" value="Nucleoporin_Nup155_C_1"/>
</dbReference>
<protein>
    <submittedName>
        <fullName evidence="7">10001_t:CDS:1</fullName>
    </submittedName>
</protein>
<dbReference type="OrthoDB" id="338970at2759"/>
<accession>A0A9N8VXK7</accession>
<dbReference type="Pfam" id="PF03177">
    <property type="entry name" value="Nucleoporin_C"/>
    <property type="match status" value="1"/>
</dbReference>
<evidence type="ECO:0000313" key="8">
    <source>
        <dbReference type="Proteomes" id="UP000789706"/>
    </source>
</evidence>
<dbReference type="GO" id="GO:0006606">
    <property type="term" value="P:protein import into nucleus"/>
    <property type="evidence" value="ECO:0007669"/>
    <property type="project" value="TreeGrafter"/>
</dbReference>
<dbReference type="GO" id="GO:0000972">
    <property type="term" value="P:transcription-dependent tethering of RNA polymerase II gene DNA at nuclear periphery"/>
    <property type="evidence" value="ECO:0007669"/>
    <property type="project" value="TreeGrafter"/>
</dbReference>
<proteinExistence type="inferred from homology"/>
<keyword evidence="4" id="KW-0539">Nucleus</keyword>
<comment type="subcellular location">
    <subcellularLocation>
        <location evidence="1">Nucleus</location>
    </subcellularLocation>
</comment>
<organism evidence="7 8">
    <name type="scientific">Diversispora eburnea</name>
    <dbReference type="NCBI Taxonomy" id="1213867"/>
    <lineage>
        <taxon>Eukaryota</taxon>
        <taxon>Fungi</taxon>
        <taxon>Fungi incertae sedis</taxon>
        <taxon>Mucoromycota</taxon>
        <taxon>Glomeromycotina</taxon>
        <taxon>Glomeromycetes</taxon>
        <taxon>Diversisporales</taxon>
        <taxon>Diversisporaceae</taxon>
        <taxon>Diversispora</taxon>
    </lineage>
</organism>